<keyword evidence="7" id="KW-1185">Reference proteome</keyword>
<evidence type="ECO:0000313" key="8">
    <source>
        <dbReference type="WBParaSite" id="SMUV_0000702701-mRNA-1"/>
    </source>
</evidence>
<proteinExistence type="predicted"/>
<protein>
    <submittedName>
        <fullName evidence="8">MFS domain-containing protein</fullName>
    </submittedName>
</protein>
<dbReference type="GO" id="GO:0022857">
    <property type="term" value="F:transmembrane transporter activity"/>
    <property type="evidence" value="ECO:0007669"/>
    <property type="project" value="InterPro"/>
</dbReference>
<feature type="transmembrane region" description="Helical" evidence="5">
    <location>
        <begin position="515"/>
        <end position="541"/>
    </location>
</feature>
<dbReference type="AlphaFoldDB" id="A0A0N5AQQ5"/>
<feature type="transmembrane region" description="Helical" evidence="5">
    <location>
        <begin position="191"/>
        <end position="209"/>
    </location>
</feature>
<evidence type="ECO:0000256" key="4">
    <source>
        <dbReference type="ARBA" id="ARBA00023136"/>
    </source>
</evidence>
<evidence type="ECO:0000313" key="7">
    <source>
        <dbReference type="Proteomes" id="UP000046393"/>
    </source>
</evidence>
<dbReference type="STRING" id="451379.A0A0N5AQQ5"/>
<dbReference type="Proteomes" id="UP000046393">
    <property type="component" value="Unplaced"/>
</dbReference>
<dbReference type="InterPro" id="IPR050382">
    <property type="entry name" value="MFS_Na/Anion_cotransporter"/>
</dbReference>
<evidence type="ECO:0000256" key="5">
    <source>
        <dbReference type="SAM" id="Phobius"/>
    </source>
</evidence>
<evidence type="ECO:0000259" key="6">
    <source>
        <dbReference type="PROSITE" id="PS50850"/>
    </source>
</evidence>
<reference evidence="8" key="1">
    <citation type="submission" date="2017-02" db="UniProtKB">
        <authorList>
            <consortium name="WormBaseParasite"/>
        </authorList>
    </citation>
    <scope>IDENTIFICATION</scope>
</reference>
<dbReference type="PROSITE" id="PS50850">
    <property type="entry name" value="MFS"/>
    <property type="match status" value="1"/>
</dbReference>
<feature type="transmembrane region" description="Helical" evidence="5">
    <location>
        <begin position="316"/>
        <end position="335"/>
    </location>
</feature>
<dbReference type="Pfam" id="PF07690">
    <property type="entry name" value="MFS_1"/>
    <property type="match status" value="1"/>
</dbReference>
<keyword evidence="4 5" id="KW-0472">Membrane</keyword>
<dbReference type="PANTHER" id="PTHR11662:SF314">
    <property type="entry name" value="MAJOR FACILITATOR SUPERFAMILY (MFS) PROFILE DOMAIN-CONTAINING PROTEIN"/>
    <property type="match status" value="1"/>
</dbReference>
<feature type="transmembrane region" description="Helical" evidence="5">
    <location>
        <begin position="487"/>
        <end position="503"/>
    </location>
</feature>
<dbReference type="GO" id="GO:0006820">
    <property type="term" value="P:monoatomic anion transport"/>
    <property type="evidence" value="ECO:0007669"/>
    <property type="project" value="TreeGrafter"/>
</dbReference>
<sequence>MTKLMPAELQLKSDDIIEMKKKKMIDVDYEDVKQPRLFVLLRQTRILISIRMFTAALMSLCFIALSVTTSNLSGTMVCMFVEQPQQLHKIQRSVTHSNFISSTRNVESMTSSAKKVIELNNESIDPSMNPCHLRAISKAIDEYYQIRKSSNLSSRDANIKAIQTGIAINKKVETVQVKHCHAEDLLDWTSFQKGIVFAAQNVGCLIMLFTGRHADRLNGKWTVAVGLAVSIVSNILTPILAQRSIGYVIFARILTGMSDALMTPSINSMITRWFPPKERPFAIGFVTGGRQIGNLLILPVSGYICSRGDEWGGWKPTYYISAAIGSFILLAWLVLSADKPTKHLCVRKEEADYILRKIGEEALEKRKERADIPWKELITSKPLIAGIFALVCHEYPLVIMLTLLPTYLKEVLGLTDAVNGVVSALPILTLWLSKTASSTLSSYLTANLSQYRFFGKTPLVKFFNFIASAGLSISLALVPLLTKPSQIQLAIIALCAANGFAGLHTPGVQTALMQIAPAFTGAITGISFSVVALSCVINKLINGFILDTGSRSQWIILFEMSAAIAILPVVFFTIWGSADRQAWAIPKTKQPLPKTISTVVPISVIVNNKTSVAQKQSITSKLSMVKPKQSILEKSDQPSV</sequence>
<dbReference type="InterPro" id="IPR011701">
    <property type="entry name" value="MFS"/>
</dbReference>
<dbReference type="SUPFAM" id="SSF103473">
    <property type="entry name" value="MFS general substrate transporter"/>
    <property type="match status" value="1"/>
</dbReference>
<dbReference type="GO" id="GO:0016020">
    <property type="term" value="C:membrane"/>
    <property type="evidence" value="ECO:0007669"/>
    <property type="project" value="UniProtKB-SubCell"/>
</dbReference>
<dbReference type="InterPro" id="IPR036259">
    <property type="entry name" value="MFS_trans_sf"/>
</dbReference>
<feature type="transmembrane region" description="Helical" evidence="5">
    <location>
        <begin position="462"/>
        <end position="481"/>
    </location>
</feature>
<dbReference type="PANTHER" id="PTHR11662">
    <property type="entry name" value="SOLUTE CARRIER FAMILY 17"/>
    <property type="match status" value="1"/>
</dbReference>
<keyword evidence="3 5" id="KW-1133">Transmembrane helix</keyword>
<accession>A0A0N5AQQ5</accession>
<feature type="transmembrane region" description="Helical" evidence="5">
    <location>
        <begin position="221"/>
        <end position="241"/>
    </location>
</feature>
<feature type="transmembrane region" description="Helical" evidence="5">
    <location>
        <begin position="553"/>
        <end position="575"/>
    </location>
</feature>
<feature type="transmembrane region" description="Helical" evidence="5">
    <location>
        <begin position="46"/>
        <end position="67"/>
    </location>
</feature>
<feature type="domain" description="Major facilitator superfamily (MFS) profile" evidence="6">
    <location>
        <begin position="142"/>
        <end position="580"/>
    </location>
</feature>
<dbReference type="InterPro" id="IPR020846">
    <property type="entry name" value="MFS_dom"/>
</dbReference>
<comment type="subcellular location">
    <subcellularLocation>
        <location evidence="1">Membrane</location>
        <topology evidence="1">Multi-pass membrane protein</topology>
    </subcellularLocation>
</comment>
<keyword evidence="2 5" id="KW-0812">Transmembrane</keyword>
<evidence type="ECO:0000256" key="2">
    <source>
        <dbReference type="ARBA" id="ARBA00022692"/>
    </source>
</evidence>
<dbReference type="Gene3D" id="1.20.1250.20">
    <property type="entry name" value="MFS general substrate transporter like domains"/>
    <property type="match status" value="1"/>
</dbReference>
<feature type="transmembrane region" description="Helical" evidence="5">
    <location>
        <begin position="383"/>
        <end position="405"/>
    </location>
</feature>
<dbReference type="FunFam" id="1.20.1250.20:FF:000532">
    <property type="entry name" value="SLC (SoLute Carrier) homolog"/>
    <property type="match status" value="1"/>
</dbReference>
<evidence type="ECO:0000256" key="3">
    <source>
        <dbReference type="ARBA" id="ARBA00022989"/>
    </source>
</evidence>
<dbReference type="WBParaSite" id="SMUV_0000702701-mRNA-1">
    <property type="protein sequence ID" value="SMUV_0000702701-mRNA-1"/>
    <property type="gene ID" value="SMUV_0000702701"/>
</dbReference>
<evidence type="ECO:0000256" key="1">
    <source>
        <dbReference type="ARBA" id="ARBA00004141"/>
    </source>
</evidence>
<name>A0A0N5AQQ5_9BILA</name>
<organism evidence="7 8">
    <name type="scientific">Syphacia muris</name>
    <dbReference type="NCBI Taxonomy" id="451379"/>
    <lineage>
        <taxon>Eukaryota</taxon>
        <taxon>Metazoa</taxon>
        <taxon>Ecdysozoa</taxon>
        <taxon>Nematoda</taxon>
        <taxon>Chromadorea</taxon>
        <taxon>Rhabditida</taxon>
        <taxon>Spirurina</taxon>
        <taxon>Oxyuridomorpha</taxon>
        <taxon>Oxyuroidea</taxon>
        <taxon>Oxyuridae</taxon>
        <taxon>Syphacia</taxon>
    </lineage>
</organism>